<dbReference type="GO" id="GO:0016887">
    <property type="term" value="F:ATP hydrolysis activity"/>
    <property type="evidence" value="ECO:0007669"/>
    <property type="project" value="InterPro"/>
</dbReference>
<evidence type="ECO:0000313" key="3">
    <source>
        <dbReference type="Proteomes" id="UP000503297"/>
    </source>
</evidence>
<keyword evidence="3" id="KW-1185">Reference proteome</keyword>
<organism evidence="2 3">
    <name type="scientific">Berryella wangjianweii</name>
    <dbReference type="NCBI Taxonomy" id="2734634"/>
    <lineage>
        <taxon>Bacteria</taxon>
        <taxon>Bacillati</taxon>
        <taxon>Actinomycetota</taxon>
        <taxon>Coriobacteriia</taxon>
        <taxon>Eggerthellales</taxon>
        <taxon>Eggerthellaceae</taxon>
        <taxon>Berryella</taxon>
    </lineage>
</organism>
<dbReference type="PANTHER" id="PTHR30486">
    <property type="entry name" value="TWITCHING MOTILITY PROTEIN PILT"/>
    <property type="match status" value="1"/>
</dbReference>
<accession>A0A6M8J940</accession>
<proteinExistence type="inferred from homology"/>
<evidence type="ECO:0000256" key="1">
    <source>
        <dbReference type="ARBA" id="ARBA00006611"/>
    </source>
</evidence>
<name>A0A6M8J940_9ACTN</name>
<dbReference type="AlphaFoldDB" id="A0A6M8J940"/>
<dbReference type="Gene3D" id="3.40.50.300">
    <property type="entry name" value="P-loop containing nucleotide triphosphate hydrolases"/>
    <property type="match status" value="1"/>
</dbReference>
<dbReference type="Pfam" id="PF00437">
    <property type="entry name" value="T2SSE"/>
    <property type="match status" value="1"/>
</dbReference>
<dbReference type="SMART" id="SM00382">
    <property type="entry name" value="AAA"/>
    <property type="match status" value="1"/>
</dbReference>
<dbReference type="Gene3D" id="3.30.450.380">
    <property type="match status" value="1"/>
</dbReference>
<dbReference type="InterPro" id="IPR027417">
    <property type="entry name" value="P-loop_NTPase"/>
</dbReference>
<dbReference type="InterPro" id="IPR001482">
    <property type="entry name" value="T2SS/T4SS_dom"/>
</dbReference>
<dbReference type="CDD" id="cd01130">
    <property type="entry name" value="VirB11-like_ATPase"/>
    <property type="match status" value="1"/>
</dbReference>
<reference evidence="3" key="1">
    <citation type="submission" date="2020-05" db="EMBL/GenBank/DDBJ databases">
        <title>Novel species in genus Nocardioides.</title>
        <authorList>
            <person name="Zhang G."/>
        </authorList>
    </citation>
    <scope>NUCLEOTIDE SEQUENCE [LARGE SCALE GENOMIC DNA]</scope>
    <source>
        <strain evidence="3">zg-1050</strain>
    </source>
</reference>
<dbReference type="PANTHER" id="PTHR30486:SF6">
    <property type="entry name" value="TYPE IV PILUS RETRACTATION ATPASE PILT"/>
    <property type="match status" value="1"/>
</dbReference>
<dbReference type="EMBL" id="CP053716">
    <property type="protein sequence ID" value="QKF08018.1"/>
    <property type="molecule type" value="Genomic_DNA"/>
</dbReference>
<dbReference type="InterPro" id="IPR050921">
    <property type="entry name" value="T4SS_GSP_E_ATPase"/>
</dbReference>
<sequence length="434" mass="47145">MAEASCGAGAASRSDLMRRLRGEVERLIPAQRLSALADGDSLRARSELNRACEQVFLLSSWSDVEPALRRSLAAELSSEVFGYGVLDGLLRDPAVTEVMVNGTRNVYCEREGALERSPVRFDSEEQIRAFVDRVLGPLGRRVDASSPLVDARLPQGYRVNVALPPVAVGGTAVTIRKFPHKVMTLDDLERRGSVESDVAKLLRWAVLTRRSIAVSGGTGSGKTTLLNALSCLIPANERIVTVEDLAELRFHEHPHVVSLEARPSNAEGAGRVSIRDLVANALRMRPDRIVVGECRGAEALDMLQAMNTGHDGSLTTLHANSPADSVARLTAMVRFGCDLPVEVIEGSIASAIDLIVQVARTSKGSRVVCQVAEPHLDSQSGRCEVREVYRRRGLGGQGVWLDGPSWMGALLSEGVLEDMDEREVTTWLERTRGR</sequence>
<dbReference type="KEGG" id="bwa:HLV38_03950"/>
<evidence type="ECO:0000313" key="2">
    <source>
        <dbReference type="EMBL" id="QKF08018.1"/>
    </source>
</evidence>
<comment type="similarity">
    <text evidence="1">Belongs to the GSP E family.</text>
</comment>
<dbReference type="SUPFAM" id="SSF52540">
    <property type="entry name" value="P-loop containing nucleoside triphosphate hydrolases"/>
    <property type="match status" value="1"/>
</dbReference>
<gene>
    <name evidence="2" type="ORF">HLV38_03950</name>
</gene>
<protein>
    <submittedName>
        <fullName evidence="2">CpaF family protein</fullName>
    </submittedName>
</protein>
<dbReference type="Proteomes" id="UP000503297">
    <property type="component" value="Chromosome"/>
</dbReference>
<dbReference type="InterPro" id="IPR003593">
    <property type="entry name" value="AAA+_ATPase"/>
</dbReference>